<evidence type="ECO:0000256" key="1">
    <source>
        <dbReference type="SAM" id="SignalP"/>
    </source>
</evidence>
<feature type="signal peptide" evidence="1">
    <location>
        <begin position="1"/>
        <end position="34"/>
    </location>
</feature>
<keyword evidence="3" id="KW-1185">Reference proteome</keyword>
<evidence type="ECO:0000313" key="3">
    <source>
        <dbReference type="Proteomes" id="UP001469365"/>
    </source>
</evidence>
<dbReference type="EMBL" id="JBBPCC010000032">
    <property type="protein sequence ID" value="MEK8132596.1"/>
    <property type="molecule type" value="Genomic_DNA"/>
</dbReference>
<dbReference type="RefSeq" id="WP_341419732.1">
    <property type="nucleotide sequence ID" value="NZ_JBBPCC010000032.1"/>
</dbReference>
<reference evidence="2 3" key="1">
    <citation type="submission" date="2024-04" db="EMBL/GenBank/DDBJ databases">
        <title>draft genome sequnece of Paenibacillus filicis.</title>
        <authorList>
            <person name="Kim D.-U."/>
        </authorList>
    </citation>
    <scope>NUCLEOTIDE SEQUENCE [LARGE SCALE GENOMIC DNA]</scope>
    <source>
        <strain evidence="2 3">KACC14197</strain>
    </source>
</reference>
<sequence length="290" mass="31470">MNIRKSMTSVVAAAVLGTALIASLVNVGPGTAVAAKPNMTPNYEIHALLDSNLALNPDHTLNSAVLNAFNITAAPVQMNVQYLDTNNKDLNNQGWSARIRKMTGDSKFQLNYKKRYAITGNDITAALNQANSEGFDSSDTNYDAQVEWSYSSKTLSISIDKNASIAGYSGLTLPNQTDSVDAIVKNIPGKLDKWTGPGWGTSVLSQSRVYGPVYATRYTGTFNGIKTYIEIWPIKNASGTGYDYTVEASFKVATETDAANSSSQLFTFLQSQGWFLPQDALKTSTILQRY</sequence>
<dbReference type="Proteomes" id="UP001469365">
    <property type="component" value="Unassembled WGS sequence"/>
</dbReference>
<comment type="caution">
    <text evidence="2">The sequence shown here is derived from an EMBL/GenBank/DDBJ whole genome shotgun (WGS) entry which is preliminary data.</text>
</comment>
<gene>
    <name evidence="2" type="ORF">WMW72_32410</name>
</gene>
<evidence type="ECO:0000313" key="2">
    <source>
        <dbReference type="EMBL" id="MEK8132596.1"/>
    </source>
</evidence>
<dbReference type="Gene3D" id="2.40.320.10">
    <property type="entry name" value="Hypothetical Protein Pfu-838710-001"/>
    <property type="match status" value="1"/>
</dbReference>
<accession>A0ABU9DUN8</accession>
<organism evidence="2 3">
    <name type="scientific">Paenibacillus filicis</name>
    <dbReference type="NCBI Taxonomy" id="669464"/>
    <lineage>
        <taxon>Bacteria</taxon>
        <taxon>Bacillati</taxon>
        <taxon>Bacillota</taxon>
        <taxon>Bacilli</taxon>
        <taxon>Bacillales</taxon>
        <taxon>Paenibacillaceae</taxon>
        <taxon>Paenibacillus</taxon>
    </lineage>
</organism>
<keyword evidence="1" id="KW-0732">Signal</keyword>
<feature type="chain" id="PRO_5046748892" evidence="1">
    <location>
        <begin position="35"/>
        <end position="290"/>
    </location>
</feature>
<protein>
    <submittedName>
        <fullName evidence="2">Uncharacterized protein</fullName>
    </submittedName>
</protein>
<name>A0ABU9DUN8_9BACL</name>
<proteinExistence type="predicted"/>